<proteinExistence type="predicted"/>
<accession>A0A7E4VZU4</accession>
<evidence type="ECO:0000313" key="1">
    <source>
        <dbReference type="Proteomes" id="UP000492821"/>
    </source>
</evidence>
<dbReference type="WBParaSite" id="Pan_g4409.t1">
    <property type="protein sequence ID" value="Pan_g4409.t1"/>
    <property type="gene ID" value="Pan_g4409"/>
</dbReference>
<dbReference type="Proteomes" id="UP000492821">
    <property type="component" value="Unassembled WGS sequence"/>
</dbReference>
<keyword evidence="1" id="KW-1185">Reference proteome</keyword>
<sequence>MLFVEYEHENLPSRNLPYAFKSRLIDLASLNDAFKVSIACPEVKTLRQRRRKFYNHIYITDHTQIRNVAMKESCERLNFHWLRYLADGPYTIDPTWQSVLLVDDIVDGKRPLYVNDTLILNFKSTESYDRLMPFIVGSYGRLVLHGQFTWAQVQNLIHKNVKQVRIMNEMEVQQEDYNDVVNFVLSFARGFVYK</sequence>
<dbReference type="AlphaFoldDB" id="A0A7E4VZU4"/>
<name>A0A7E4VZU4_PANRE</name>
<organism evidence="1 2">
    <name type="scientific">Panagrellus redivivus</name>
    <name type="common">Microworm</name>
    <dbReference type="NCBI Taxonomy" id="6233"/>
    <lineage>
        <taxon>Eukaryota</taxon>
        <taxon>Metazoa</taxon>
        <taxon>Ecdysozoa</taxon>
        <taxon>Nematoda</taxon>
        <taxon>Chromadorea</taxon>
        <taxon>Rhabditida</taxon>
        <taxon>Tylenchina</taxon>
        <taxon>Panagrolaimomorpha</taxon>
        <taxon>Panagrolaimoidea</taxon>
        <taxon>Panagrolaimidae</taxon>
        <taxon>Panagrellus</taxon>
    </lineage>
</organism>
<reference evidence="2" key="2">
    <citation type="submission" date="2020-10" db="UniProtKB">
        <authorList>
            <consortium name="WormBaseParasite"/>
        </authorList>
    </citation>
    <scope>IDENTIFICATION</scope>
</reference>
<reference evidence="1" key="1">
    <citation type="journal article" date="2013" name="Genetics">
        <title>The draft genome and transcriptome of Panagrellus redivivus are shaped by the harsh demands of a free-living lifestyle.</title>
        <authorList>
            <person name="Srinivasan J."/>
            <person name="Dillman A.R."/>
            <person name="Macchietto M.G."/>
            <person name="Heikkinen L."/>
            <person name="Lakso M."/>
            <person name="Fracchia K.M."/>
            <person name="Antoshechkin I."/>
            <person name="Mortazavi A."/>
            <person name="Wong G."/>
            <person name="Sternberg P.W."/>
        </authorList>
    </citation>
    <scope>NUCLEOTIDE SEQUENCE [LARGE SCALE GENOMIC DNA]</scope>
    <source>
        <strain evidence="1">MT8872</strain>
    </source>
</reference>
<protein>
    <submittedName>
        <fullName evidence="2">F-box domain-containing protein</fullName>
    </submittedName>
</protein>
<evidence type="ECO:0000313" key="2">
    <source>
        <dbReference type="WBParaSite" id="Pan_g4409.t1"/>
    </source>
</evidence>